<dbReference type="InterPro" id="IPR039420">
    <property type="entry name" value="WalR-like"/>
</dbReference>
<evidence type="ECO:0000256" key="3">
    <source>
        <dbReference type="ARBA" id="ARBA00023125"/>
    </source>
</evidence>
<dbReference type="PANTHER" id="PTHR48111">
    <property type="entry name" value="REGULATOR OF RPOS"/>
    <property type="match status" value="1"/>
</dbReference>
<dbReference type="Gene3D" id="1.10.10.10">
    <property type="entry name" value="Winged helix-like DNA-binding domain superfamily/Winged helix DNA-binding domain"/>
    <property type="match status" value="1"/>
</dbReference>
<feature type="DNA-binding region" description="OmpR/PhoB-type" evidence="5">
    <location>
        <begin position="83"/>
        <end position="182"/>
    </location>
</feature>
<evidence type="ECO:0000256" key="1">
    <source>
        <dbReference type="ARBA" id="ARBA00022553"/>
    </source>
</evidence>
<sequence length="212" mass="23329">MELVVLDWRIPDANGLNLLHWIRAHLGDEPIVLFLAARTLEADIAAALDAGADEYIGKPFREIELVARVNALLRRNGRNKKSDSRIEVGAYVLNPLLRTITLHGKVVDLTAKEYALACCLFGNLGNVVSRDSLSTLAWGRTLDGSSRSLDTHIYRLRQKLALRPENGMQLNAVYTHGYRLDMIDEHLMADNCAVPGQFAQRAISGGSAAGLL</sequence>
<evidence type="ECO:0000259" key="7">
    <source>
        <dbReference type="PROSITE" id="PS51755"/>
    </source>
</evidence>
<dbReference type="InterPro" id="IPR036388">
    <property type="entry name" value="WH-like_DNA-bd_sf"/>
</dbReference>
<dbReference type="GO" id="GO:0006355">
    <property type="term" value="P:regulation of DNA-templated transcription"/>
    <property type="evidence" value="ECO:0007669"/>
    <property type="project" value="InterPro"/>
</dbReference>
<dbReference type="PROSITE" id="PS50110">
    <property type="entry name" value="RESPONSE_REGULATORY"/>
    <property type="match status" value="1"/>
</dbReference>
<dbReference type="GO" id="GO:0000976">
    <property type="term" value="F:transcription cis-regulatory region binding"/>
    <property type="evidence" value="ECO:0007669"/>
    <property type="project" value="TreeGrafter"/>
</dbReference>
<evidence type="ECO:0000256" key="5">
    <source>
        <dbReference type="PROSITE-ProRule" id="PRU01091"/>
    </source>
</evidence>
<keyword evidence="9" id="KW-1185">Reference proteome</keyword>
<dbReference type="PROSITE" id="PS51755">
    <property type="entry name" value="OMPR_PHOB"/>
    <property type="match status" value="1"/>
</dbReference>
<dbReference type="Pfam" id="PF00486">
    <property type="entry name" value="Trans_reg_C"/>
    <property type="match status" value="1"/>
</dbReference>
<feature type="modified residue" description="4-aspartylphosphate" evidence="4">
    <location>
        <position position="7"/>
    </location>
</feature>
<keyword evidence="3 5" id="KW-0238">DNA-binding</keyword>
<dbReference type="InterPro" id="IPR001789">
    <property type="entry name" value="Sig_transdc_resp-reg_receiver"/>
</dbReference>
<dbReference type="PANTHER" id="PTHR48111:SF40">
    <property type="entry name" value="PHOSPHATE REGULON TRANSCRIPTIONAL REGULATORY PROTEIN PHOB"/>
    <property type="match status" value="1"/>
</dbReference>
<dbReference type="SUPFAM" id="SSF46894">
    <property type="entry name" value="C-terminal effector domain of the bipartite response regulators"/>
    <property type="match status" value="1"/>
</dbReference>
<dbReference type="CDD" id="cd00383">
    <property type="entry name" value="trans_reg_C"/>
    <property type="match status" value="1"/>
</dbReference>
<evidence type="ECO:0000313" key="8">
    <source>
        <dbReference type="EMBL" id="VWB98745.1"/>
    </source>
</evidence>
<feature type="domain" description="OmpR/PhoB-type" evidence="7">
    <location>
        <begin position="83"/>
        <end position="182"/>
    </location>
</feature>
<evidence type="ECO:0000256" key="2">
    <source>
        <dbReference type="ARBA" id="ARBA00023012"/>
    </source>
</evidence>
<evidence type="ECO:0000313" key="9">
    <source>
        <dbReference type="Proteomes" id="UP000494330"/>
    </source>
</evidence>
<dbReference type="InterPro" id="IPR016032">
    <property type="entry name" value="Sig_transdc_resp-reg_C-effctor"/>
</dbReference>
<dbReference type="Pfam" id="PF00072">
    <property type="entry name" value="Response_reg"/>
    <property type="match status" value="1"/>
</dbReference>
<keyword evidence="2" id="KW-0902">Two-component regulatory system</keyword>
<accession>A0A6P2NUT3</accession>
<dbReference type="Gene3D" id="3.40.50.2300">
    <property type="match status" value="1"/>
</dbReference>
<dbReference type="InterPro" id="IPR001867">
    <property type="entry name" value="OmpR/PhoB-type_DNA-bd"/>
</dbReference>
<dbReference type="SUPFAM" id="SSF52172">
    <property type="entry name" value="CheY-like"/>
    <property type="match status" value="1"/>
</dbReference>
<dbReference type="InterPro" id="IPR011006">
    <property type="entry name" value="CheY-like_superfamily"/>
</dbReference>
<dbReference type="GO" id="GO:0032993">
    <property type="term" value="C:protein-DNA complex"/>
    <property type="evidence" value="ECO:0007669"/>
    <property type="project" value="TreeGrafter"/>
</dbReference>
<dbReference type="GO" id="GO:0000156">
    <property type="term" value="F:phosphorelay response regulator activity"/>
    <property type="evidence" value="ECO:0007669"/>
    <property type="project" value="TreeGrafter"/>
</dbReference>
<dbReference type="SMART" id="SM00862">
    <property type="entry name" value="Trans_reg_C"/>
    <property type="match status" value="1"/>
</dbReference>
<evidence type="ECO:0000259" key="6">
    <source>
        <dbReference type="PROSITE" id="PS50110"/>
    </source>
</evidence>
<feature type="domain" description="Response regulatory" evidence="6">
    <location>
        <begin position="1"/>
        <end position="73"/>
    </location>
</feature>
<keyword evidence="1 4" id="KW-0597">Phosphoprotein</keyword>
<gene>
    <name evidence="8" type="ORF">BPA30113_04616</name>
</gene>
<name>A0A6P2NUT3_9BURK</name>
<dbReference type="AlphaFoldDB" id="A0A6P2NUT3"/>
<protein>
    <submittedName>
        <fullName evidence="8">Two-component system response regulator</fullName>
    </submittedName>
</protein>
<dbReference type="EMBL" id="CABVQD010000018">
    <property type="protein sequence ID" value="VWB98745.1"/>
    <property type="molecule type" value="Genomic_DNA"/>
</dbReference>
<organism evidence="8 9">
    <name type="scientific">Burkholderia paludis</name>
    <dbReference type="NCBI Taxonomy" id="1506587"/>
    <lineage>
        <taxon>Bacteria</taxon>
        <taxon>Pseudomonadati</taxon>
        <taxon>Pseudomonadota</taxon>
        <taxon>Betaproteobacteria</taxon>
        <taxon>Burkholderiales</taxon>
        <taxon>Burkholderiaceae</taxon>
        <taxon>Burkholderia</taxon>
        <taxon>Burkholderia cepacia complex</taxon>
    </lineage>
</organism>
<evidence type="ECO:0000256" key="4">
    <source>
        <dbReference type="PROSITE-ProRule" id="PRU00169"/>
    </source>
</evidence>
<dbReference type="Proteomes" id="UP000494330">
    <property type="component" value="Unassembled WGS sequence"/>
</dbReference>
<dbReference type="GO" id="GO:0005829">
    <property type="term" value="C:cytosol"/>
    <property type="evidence" value="ECO:0007669"/>
    <property type="project" value="TreeGrafter"/>
</dbReference>
<proteinExistence type="predicted"/>
<reference evidence="8 9" key="1">
    <citation type="submission" date="2019-09" db="EMBL/GenBank/DDBJ databases">
        <authorList>
            <person name="Depoorter E."/>
        </authorList>
    </citation>
    <scope>NUCLEOTIDE SEQUENCE [LARGE SCALE GENOMIC DNA]</scope>
    <source>
        <strain evidence="8">LMG 30113</strain>
    </source>
</reference>